<comment type="similarity">
    <text evidence="2">Belongs to the CSC1 (TC 1.A.17) family.</text>
</comment>
<reference evidence="13 14" key="1">
    <citation type="journal article" date="2016" name="Proc. Natl. Acad. Sci. U.S.A.">
        <title>Comparative genomics of biotechnologically important yeasts.</title>
        <authorList>
            <person name="Riley R."/>
            <person name="Haridas S."/>
            <person name="Wolfe K.H."/>
            <person name="Lopes M.R."/>
            <person name="Hittinger C.T."/>
            <person name="Goeker M."/>
            <person name="Salamov A.A."/>
            <person name="Wisecaver J.H."/>
            <person name="Long T.M."/>
            <person name="Calvey C.H."/>
            <person name="Aerts A.L."/>
            <person name="Barry K.W."/>
            <person name="Choi C."/>
            <person name="Clum A."/>
            <person name="Coughlan A.Y."/>
            <person name="Deshpande S."/>
            <person name="Douglass A.P."/>
            <person name="Hanson S.J."/>
            <person name="Klenk H.-P."/>
            <person name="LaButti K.M."/>
            <person name="Lapidus A."/>
            <person name="Lindquist E.A."/>
            <person name="Lipzen A.M."/>
            <person name="Meier-Kolthoff J.P."/>
            <person name="Ohm R.A."/>
            <person name="Otillar R.P."/>
            <person name="Pangilinan J.L."/>
            <person name="Peng Y."/>
            <person name="Rokas A."/>
            <person name="Rosa C.A."/>
            <person name="Scheuner C."/>
            <person name="Sibirny A.A."/>
            <person name="Slot J.C."/>
            <person name="Stielow J.B."/>
            <person name="Sun H."/>
            <person name="Kurtzman C.P."/>
            <person name="Blackwell M."/>
            <person name="Grigoriev I.V."/>
            <person name="Jeffries T.W."/>
        </authorList>
    </citation>
    <scope>NUCLEOTIDE SEQUENCE [LARGE SCALE GENOMIC DNA]</scope>
    <source>
        <strain evidence="14">ATCC 58044 / CBS 1984 / NCYC 433 / NRRL Y-366-8</strain>
    </source>
</reference>
<feature type="region of interest" description="Disordered" evidence="7">
    <location>
        <begin position="739"/>
        <end position="793"/>
    </location>
</feature>
<dbReference type="InterPro" id="IPR003864">
    <property type="entry name" value="CSC1/OSCA1-like_7TM"/>
</dbReference>
<keyword evidence="3" id="KW-0813">Transport</keyword>
<evidence type="ECO:0000256" key="6">
    <source>
        <dbReference type="ARBA" id="ARBA00023136"/>
    </source>
</evidence>
<feature type="transmembrane region" description="Helical" evidence="8">
    <location>
        <begin position="92"/>
        <end position="115"/>
    </location>
</feature>
<dbReference type="EMBL" id="KV454212">
    <property type="protein sequence ID" value="ODQ58123.1"/>
    <property type="molecule type" value="Genomic_DNA"/>
</dbReference>
<dbReference type="GO" id="GO:0005227">
    <property type="term" value="F:calcium-activated cation channel activity"/>
    <property type="evidence" value="ECO:0007669"/>
    <property type="project" value="InterPro"/>
</dbReference>
<evidence type="ECO:0000259" key="9">
    <source>
        <dbReference type="Pfam" id="PF02714"/>
    </source>
</evidence>
<evidence type="ECO:0000313" key="13">
    <source>
        <dbReference type="EMBL" id="ODQ58123.1"/>
    </source>
</evidence>
<accession>A0A1E3NYD7</accession>
<comment type="subcellular location">
    <subcellularLocation>
        <location evidence="1">Membrane</location>
        <topology evidence="1">Multi-pass membrane protein</topology>
    </subcellularLocation>
</comment>
<protein>
    <recommendedName>
        <fullName evidence="15">CSC1/OSCA1-like 7TM region domain-containing protein</fullName>
    </recommendedName>
</protein>
<dbReference type="Pfam" id="PF13967">
    <property type="entry name" value="RSN1_TM"/>
    <property type="match status" value="1"/>
</dbReference>
<dbReference type="Pfam" id="PF02714">
    <property type="entry name" value="RSN1_7TM"/>
    <property type="match status" value="1"/>
</dbReference>
<evidence type="ECO:0000259" key="12">
    <source>
        <dbReference type="Pfam" id="PF14703"/>
    </source>
</evidence>
<feature type="compositionally biased region" description="Low complexity" evidence="7">
    <location>
        <begin position="750"/>
        <end position="772"/>
    </location>
</feature>
<dbReference type="GeneID" id="30199449"/>
<feature type="domain" description="CSC1/OSCA1-like cytosolic" evidence="12">
    <location>
        <begin position="186"/>
        <end position="361"/>
    </location>
</feature>
<feature type="domain" description="10TM putative phosphate transporter extracellular tail" evidence="10">
    <location>
        <begin position="806"/>
        <end position="896"/>
    </location>
</feature>
<feature type="transmembrane region" description="Helical" evidence="8">
    <location>
        <begin position="558"/>
        <end position="577"/>
    </location>
</feature>
<dbReference type="InterPro" id="IPR032880">
    <property type="entry name" value="CSC1/OSCA1-like_N"/>
</dbReference>
<evidence type="ECO:0000313" key="14">
    <source>
        <dbReference type="Proteomes" id="UP000094112"/>
    </source>
</evidence>
<evidence type="ECO:0000259" key="11">
    <source>
        <dbReference type="Pfam" id="PF13967"/>
    </source>
</evidence>
<dbReference type="STRING" id="683960.A0A1E3NYD7"/>
<feature type="compositionally biased region" description="Polar residues" evidence="7">
    <location>
        <begin position="739"/>
        <end position="749"/>
    </location>
</feature>
<dbReference type="PANTHER" id="PTHR13018">
    <property type="entry name" value="PROBABLE MEMBRANE PROTEIN DUF221-RELATED"/>
    <property type="match status" value="1"/>
</dbReference>
<feature type="region of interest" description="Disordered" evidence="7">
    <location>
        <begin position="870"/>
        <end position="904"/>
    </location>
</feature>
<sequence>MAGGSDASSSTSAFVSALIFNGVIFLILILLFVFLRPKNKRVYQPKTLNLENVKPEERPPEVPSGPFAWVSFLLSRPQAYLLHYAGLDGYLFLRYLSIFAGLAFIGCIILFPILLPVNATNGNGLSGFELLAFSNVKNENRFFAHVFLSWIYFGLIIFVIYKELVYYVSLRHSIQTTPLYDGLLSSRTLILTDIPEDYLSENEIRRVFPIYSRLWFARDYTELSKLVQERTKLSNKYEGTLNSVISKGVKTRQKLIKKGEPLPEEPQGFIKKEPTHKLGKIPFVGEKVNTIDYSIDRIGELNTEIGDVQKNANVATQLHSVFIEFPNQLEAQRAFQAVPYTDLTKGSRIIGVPPDDIIWENLKMSKTSKLIKRILANTFLTLLIIFWAIPVAVVGCISNINFLIEKVHFLSFINNCPKVLLGLITGILPTVALAILMSLVPVIIKAVGKKSGFVTKQQVELYCQAWFFGFEVVQVFLVVTLASSASSTVTAIIDDPGSAMTLLANNLPKASNFYLSFYLLQGLTAPALALLQIGPLIVSKVLKFLQNTPRKKWEKYNVVPGLSYGVLYPAYQLLVVIMLCYSIIAPILLLFATFTLSLMYIAYIYNLVYVKGQESDMRGRNYPKALLQTFVGLYLSEICLLGLFIMSKSWGPVALEGIMIFVTVACHVLLKRKFQPLFDIVPVSGIYEARGDSGALYPKDQGSKEIKQVGQNYISDNEASGVSNIPNVAGDSSGKVGNFNNDLAGDNQTYESSSENKNIYNNKNITNDSNSSRNETVANDNTRTDTTKENVEQQAKQKPLVVLKRFFDPRSGYSFSLLRSQLPNIFNLSPNYSTEYLDNSYVDPAVTDQEPHIWIPKDPAGISQYQIAKTGGKVDVSDEHTEYNEKGSYEVTGPPPSYEESVKV</sequence>
<dbReference type="Pfam" id="PF12621">
    <property type="entry name" value="PHM7_ext"/>
    <property type="match status" value="1"/>
</dbReference>
<evidence type="ECO:0000256" key="1">
    <source>
        <dbReference type="ARBA" id="ARBA00004141"/>
    </source>
</evidence>
<feature type="compositionally biased region" description="Basic and acidic residues" evidence="7">
    <location>
        <begin position="875"/>
        <end position="888"/>
    </location>
</feature>
<dbReference type="InterPro" id="IPR027815">
    <property type="entry name" value="CSC1/OSCA1-like_cyt"/>
</dbReference>
<evidence type="ECO:0000256" key="8">
    <source>
        <dbReference type="SAM" id="Phobius"/>
    </source>
</evidence>
<dbReference type="InterPro" id="IPR045122">
    <property type="entry name" value="Csc1-like"/>
</dbReference>
<evidence type="ECO:0008006" key="15">
    <source>
        <dbReference type="Google" id="ProtNLM"/>
    </source>
</evidence>
<dbReference type="InterPro" id="IPR022257">
    <property type="entry name" value="PHM7_ext"/>
</dbReference>
<keyword evidence="14" id="KW-1185">Reference proteome</keyword>
<dbReference type="GO" id="GO:0005886">
    <property type="term" value="C:plasma membrane"/>
    <property type="evidence" value="ECO:0007669"/>
    <property type="project" value="TreeGrafter"/>
</dbReference>
<dbReference type="GO" id="GO:0006817">
    <property type="term" value="P:phosphate ion transport"/>
    <property type="evidence" value="ECO:0007669"/>
    <property type="project" value="EnsemblFungi"/>
</dbReference>
<evidence type="ECO:0000256" key="2">
    <source>
        <dbReference type="ARBA" id="ARBA00007779"/>
    </source>
</evidence>
<dbReference type="AlphaFoldDB" id="A0A1E3NYD7"/>
<evidence type="ECO:0000256" key="3">
    <source>
        <dbReference type="ARBA" id="ARBA00022448"/>
    </source>
</evidence>
<feature type="transmembrane region" description="Helical" evidence="8">
    <location>
        <begin position="513"/>
        <end position="538"/>
    </location>
</feature>
<evidence type="ECO:0000259" key="10">
    <source>
        <dbReference type="Pfam" id="PF12621"/>
    </source>
</evidence>
<dbReference type="RefSeq" id="XP_019037330.1">
    <property type="nucleotide sequence ID" value="XM_019182203.1"/>
</dbReference>
<dbReference type="PANTHER" id="PTHR13018:SF139">
    <property type="entry name" value="PHOSPHATE METABOLISM PROTEIN 7"/>
    <property type="match status" value="1"/>
</dbReference>
<gene>
    <name evidence="13" type="ORF">WICANDRAFT_34574</name>
</gene>
<organism evidence="13 14">
    <name type="scientific">Wickerhamomyces anomalus (strain ATCC 58044 / CBS 1984 / NCYC 433 / NRRL Y-366-8)</name>
    <name type="common">Yeast</name>
    <name type="synonym">Hansenula anomala</name>
    <dbReference type="NCBI Taxonomy" id="683960"/>
    <lineage>
        <taxon>Eukaryota</taxon>
        <taxon>Fungi</taxon>
        <taxon>Dikarya</taxon>
        <taxon>Ascomycota</taxon>
        <taxon>Saccharomycotina</taxon>
        <taxon>Saccharomycetes</taxon>
        <taxon>Phaffomycetales</taxon>
        <taxon>Wickerhamomycetaceae</taxon>
        <taxon>Wickerhamomyces</taxon>
    </lineage>
</organism>
<feature type="domain" description="CSC1/OSCA1-like 7TM region" evidence="9">
    <location>
        <begin position="372"/>
        <end position="644"/>
    </location>
</feature>
<feature type="compositionally biased region" description="Basic and acidic residues" evidence="7">
    <location>
        <begin position="782"/>
        <end position="791"/>
    </location>
</feature>
<feature type="transmembrane region" description="Helical" evidence="8">
    <location>
        <begin position="142"/>
        <end position="161"/>
    </location>
</feature>
<dbReference type="Proteomes" id="UP000094112">
    <property type="component" value="Unassembled WGS sequence"/>
</dbReference>
<feature type="transmembrane region" description="Helical" evidence="8">
    <location>
        <begin position="625"/>
        <end position="646"/>
    </location>
</feature>
<proteinExistence type="inferred from homology"/>
<feature type="transmembrane region" description="Helical" evidence="8">
    <location>
        <begin position="12"/>
        <end position="35"/>
    </location>
</feature>
<feature type="transmembrane region" description="Helical" evidence="8">
    <location>
        <begin position="652"/>
        <end position="670"/>
    </location>
</feature>
<keyword evidence="5 8" id="KW-1133">Transmembrane helix</keyword>
<keyword evidence="4 8" id="KW-0812">Transmembrane</keyword>
<evidence type="ECO:0000256" key="4">
    <source>
        <dbReference type="ARBA" id="ARBA00022692"/>
    </source>
</evidence>
<dbReference type="Pfam" id="PF14703">
    <property type="entry name" value="PHM7_cyt"/>
    <property type="match status" value="1"/>
</dbReference>
<feature type="transmembrane region" description="Helical" evidence="8">
    <location>
        <begin position="420"/>
        <end position="444"/>
    </location>
</feature>
<feature type="domain" description="CSC1/OSCA1-like N-terminal transmembrane" evidence="11">
    <location>
        <begin position="13"/>
        <end position="163"/>
    </location>
</feature>
<dbReference type="OrthoDB" id="1076608at2759"/>
<feature type="transmembrane region" description="Helical" evidence="8">
    <location>
        <begin position="465"/>
        <end position="493"/>
    </location>
</feature>
<feature type="transmembrane region" description="Helical" evidence="8">
    <location>
        <begin position="374"/>
        <end position="400"/>
    </location>
</feature>
<evidence type="ECO:0000256" key="5">
    <source>
        <dbReference type="ARBA" id="ARBA00022989"/>
    </source>
</evidence>
<evidence type="ECO:0000256" key="7">
    <source>
        <dbReference type="SAM" id="MobiDB-lite"/>
    </source>
</evidence>
<feature type="transmembrane region" description="Helical" evidence="8">
    <location>
        <begin position="583"/>
        <end position="605"/>
    </location>
</feature>
<keyword evidence="6 8" id="KW-0472">Membrane</keyword>
<name>A0A1E3NYD7_WICAA</name>